<feature type="transmembrane region" description="Helical" evidence="1">
    <location>
        <begin position="18"/>
        <end position="39"/>
    </location>
</feature>
<accession>A0A2H3DCP8</accession>
<reference evidence="3" key="1">
    <citation type="journal article" date="2017" name="Nat. Ecol. Evol.">
        <title>Genome expansion and lineage-specific genetic innovations in the forest pathogenic fungi Armillaria.</title>
        <authorList>
            <person name="Sipos G."/>
            <person name="Prasanna A.N."/>
            <person name="Walter M.C."/>
            <person name="O'Connor E."/>
            <person name="Balint B."/>
            <person name="Krizsan K."/>
            <person name="Kiss B."/>
            <person name="Hess J."/>
            <person name="Varga T."/>
            <person name="Slot J."/>
            <person name="Riley R."/>
            <person name="Boka B."/>
            <person name="Rigling D."/>
            <person name="Barry K."/>
            <person name="Lee J."/>
            <person name="Mihaltcheva S."/>
            <person name="LaButti K."/>
            <person name="Lipzen A."/>
            <person name="Waldron R."/>
            <person name="Moloney N.M."/>
            <person name="Sperisen C."/>
            <person name="Kredics L."/>
            <person name="Vagvoelgyi C."/>
            <person name="Patrignani A."/>
            <person name="Fitzpatrick D."/>
            <person name="Nagy I."/>
            <person name="Doyle S."/>
            <person name="Anderson J.B."/>
            <person name="Grigoriev I.V."/>
            <person name="Gueldener U."/>
            <person name="Muensterkoetter M."/>
            <person name="Nagy L.G."/>
        </authorList>
    </citation>
    <scope>NUCLEOTIDE SEQUENCE [LARGE SCALE GENOMIC DNA]</scope>
    <source>
        <strain evidence="3">Ar21-2</strain>
    </source>
</reference>
<dbReference type="Proteomes" id="UP000217790">
    <property type="component" value="Unassembled WGS sequence"/>
</dbReference>
<sequence>LDTFYFSLDIFYFFLDTFYFSLDIFYFFLDTCSVLHFVLSSFPPGVYPRLNATGSSP</sequence>
<keyword evidence="1" id="KW-1133">Transmembrane helix</keyword>
<keyword evidence="1" id="KW-0472">Membrane</keyword>
<evidence type="ECO:0000313" key="2">
    <source>
        <dbReference type="EMBL" id="PBK92995.1"/>
    </source>
</evidence>
<keyword evidence="1" id="KW-0812">Transmembrane</keyword>
<dbReference type="InParanoid" id="A0A2H3DCP8"/>
<evidence type="ECO:0000313" key="3">
    <source>
        <dbReference type="Proteomes" id="UP000217790"/>
    </source>
</evidence>
<dbReference type="AlphaFoldDB" id="A0A2H3DCP8"/>
<keyword evidence="3" id="KW-1185">Reference proteome</keyword>
<dbReference type="EMBL" id="KZ293657">
    <property type="protein sequence ID" value="PBK92995.1"/>
    <property type="molecule type" value="Genomic_DNA"/>
</dbReference>
<evidence type="ECO:0000256" key="1">
    <source>
        <dbReference type="SAM" id="Phobius"/>
    </source>
</evidence>
<protein>
    <submittedName>
        <fullName evidence="2">Uncharacterized protein</fullName>
    </submittedName>
</protein>
<proteinExistence type="predicted"/>
<name>A0A2H3DCP8_ARMGA</name>
<feature type="non-terminal residue" evidence="2">
    <location>
        <position position="1"/>
    </location>
</feature>
<gene>
    <name evidence="2" type="ORF">ARMGADRAFT_1012696</name>
</gene>
<organism evidence="2 3">
    <name type="scientific">Armillaria gallica</name>
    <name type="common">Bulbous honey fungus</name>
    <name type="synonym">Armillaria bulbosa</name>
    <dbReference type="NCBI Taxonomy" id="47427"/>
    <lineage>
        <taxon>Eukaryota</taxon>
        <taxon>Fungi</taxon>
        <taxon>Dikarya</taxon>
        <taxon>Basidiomycota</taxon>
        <taxon>Agaricomycotina</taxon>
        <taxon>Agaricomycetes</taxon>
        <taxon>Agaricomycetidae</taxon>
        <taxon>Agaricales</taxon>
        <taxon>Marasmiineae</taxon>
        <taxon>Physalacriaceae</taxon>
        <taxon>Armillaria</taxon>
    </lineage>
</organism>